<organism evidence="1 2">
    <name type="scientific">Scortum barcoo</name>
    <name type="common">barcoo grunter</name>
    <dbReference type="NCBI Taxonomy" id="214431"/>
    <lineage>
        <taxon>Eukaryota</taxon>
        <taxon>Metazoa</taxon>
        <taxon>Chordata</taxon>
        <taxon>Craniata</taxon>
        <taxon>Vertebrata</taxon>
        <taxon>Euteleostomi</taxon>
        <taxon>Actinopterygii</taxon>
        <taxon>Neopterygii</taxon>
        <taxon>Teleostei</taxon>
        <taxon>Neoteleostei</taxon>
        <taxon>Acanthomorphata</taxon>
        <taxon>Eupercaria</taxon>
        <taxon>Centrarchiformes</taxon>
        <taxon>Terapontoidei</taxon>
        <taxon>Terapontidae</taxon>
        <taxon>Scortum</taxon>
    </lineage>
</organism>
<dbReference type="EMBL" id="CM041535">
    <property type="protein sequence ID" value="KAI3372372.1"/>
    <property type="molecule type" value="Genomic_DNA"/>
</dbReference>
<feature type="non-terminal residue" evidence="1">
    <location>
        <position position="1"/>
    </location>
</feature>
<evidence type="ECO:0000313" key="2">
    <source>
        <dbReference type="Proteomes" id="UP000831701"/>
    </source>
</evidence>
<keyword evidence="2" id="KW-1185">Reference proteome</keyword>
<name>A0ACB8WWE2_9TELE</name>
<feature type="non-terminal residue" evidence="1">
    <location>
        <position position="891"/>
    </location>
</feature>
<reference evidence="1" key="1">
    <citation type="submission" date="2022-04" db="EMBL/GenBank/DDBJ databases">
        <title>Jade perch genome.</title>
        <authorList>
            <person name="Chao B."/>
        </authorList>
    </citation>
    <scope>NUCLEOTIDE SEQUENCE</scope>
    <source>
        <strain evidence="1">CB-2022</strain>
    </source>
</reference>
<protein>
    <submittedName>
        <fullName evidence="1">Uncharacterized protein</fullName>
    </submittedName>
</protein>
<accession>A0ACB8WWE2</accession>
<proteinExistence type="predicted"/>
<sequence length="891" mass="97777">LKMDGYPGVTDGDSTKQQERHYYLLSELQTLVKDLPSSFQQRLSYNTLSDLAQALIDGTVYEIVQGLLDIQHLTEKNLYNQRQKLHGEHQALKQDLARKHKDALQSCKSHNLTLLKSNQQAELEALEIRVREEQRMMDKKIVAEMDQKVIDQQNTLEKAGVPGFYITTNPQVNVHTRPLTRVKMHTNNTNAHNMHFVMQLALPNFVAMATCPRGCTPAVRLCQKLNRLKTLDDDMMATSLKRCLSTLDLTLLGVGGMVGSGLYVLTGTVAKDMVGPAVIISFLFAGIASLLAAFCYAEFGARIPKTGSAYMFTYVSVGEIWAFLIGWNVILENMIGGAAVARAWSGYLDSIFNHAIQNFTETHIMQWNVPFLAHYPDILAAGILVVASFFISFGVQVSSYLNHIFSTISMGVIAFILVFGFMLAEPANWSQKEGGFAPFGLSGILAGSATCFYAFVGFDVIASSSEEAKNPQKAVPIATAISLGLAATAYILVSTVLTLIVPWHTLDPNSALADAFFRRGYSWAGVIVAVGSICAMNTVLLCNLFSLPRIVYAMAEDGLFFSIFARVNPITKVPVNAILVFGVLMATMALIFDLEALVQFLSIGTLLAYTFVAASVIVLRFQPEKSSDKGTASTSPNPNAEPSPAPSESQTITEDSGELKQYESFSDKLQLVERQKTRERRAAGQLKAYWEPYLGKLLGDCEPGEVVAFCVLTLIVSAVSLCAVVEFGKNQLQLPVWSFTMLLVIFSLAFVLSLALIWVHEPQTNSKTFQVVPLVPLTPSASILINVFLMMKLSPLTWIRFTVWIAIGLLVYFGYGIWHSKEGMRELQPKDMAARYVVLPSGSLVETVQSVQPDGQVDTSAPHMDPPAAATAERACGKEMMCDQAKSLPLP</sequence>
<gene>
    <name evidence="1" type="ORF">L3Q82_022869</name>
</gene>
<comment type="caution">
    <text evidence="1">The sequence shown here is derived from an EMBL/GenBank/DDBJ whole genome shotgun (WGS) entry which is preliminary data.</text>
</comment>
<dbReference type="Proteomes" id="UP000831701">
    <property type="component" value="Chromosome 5"/>
</dbReference>
<evidence type="ECO:0000313" key="1">
    <source>
        <dbReference type="EMBL" id="KAI3372372.1"/>
    </source>
</evidence>